<dbReference type="PIRSF" id="PIRSF002599">
    <property type="entry name" value="Cold_shock_A"/>
    <property type="match status" value="1"/>
</dbReference>
<dbReference type="GO" id="GO:0003676">
    <property type="term" value="F:nucleic acid binding"/>
    <property type="evidence" value="ECO:0007669"/>
    <property type="project" value="InterPro"/>
</dbReference>
<evidence type="ECO:0000313" key="5">
    <source>
        <dbReference type="Proteomes" id="UP000249799"/>
    </source>
</evidence>
<reference evidence="4 5" key="1">
    <citation type="submission" date="2018-06" db="EMBL/GenBank/DDBJ databases">
        <title>Lujinxingia sediminis gen. nov. sp. nov., a new facultative anaerobic member of the class Deltaproteobacteria, and proposal of Lujinxingaceae fam. nov.</title>
        <authorList>
            <person name="Guo L.-Y."/>
            <person name="Li C.-M."/>
            <person name="Wang S."/>
            <person name="Du Z.-J."/>
        </authorList>
    </citation>
    <scope>NUCLEOTIDE SEQUENCE [LARGE SCALE GENOMIC DNA]</scope>
    <source>
        <strain evidence="4 5">FA350</strain>
    </source>
</reference>
<dbReference type="InterPro" id="IPR011129">
    <property type="entry name" value="CSD"/>
</dbReference>
<dbReference type="GO" id="GO:0005737">
    <property type="term" value="C:cytoplasm"/>
    <property type="evidence" value="ECO:0007669"/>
    <property type="project" value="UniProtKB-SubCell"/>
</dbReference>
<dbReference type="SUPFAM" id="SSF50249">
    <property type="entry name" value="Nucleic acid-binding proteins"/>
    <property type="match status" value="1"/>
</dbReference>
<sequence>MADRILGKVKWFNEDKGYGFIEREDGGEDVFLHHSALDSSGGFATIAEDTPVEFEVEQGPKGPKAAHVQKR</sequence>
<name>A0A2Z4FRX0_9DELT</name>
<dbReference type="InterPro" id="IPR019844">
    <property type="entry name" value="CSD_CS"/>
</dbReference>
<dbReference type="InterPro" id="IPR002059">
    <property type="entry name" value="CSP_DNA-bd"/>
</dbReference>
<dbReference type="PROSITE" id="PS00352">
    <property type="entry name" value="CSD_1"/>
    <property type="match status" value="1"/>
</dbReference>
<dbReference type="PROSITE" id="PS51857">
    <property type="entry name" value="CSD_2"/>
    <property type="match status" value="1"/>
</dbReference>
<keyword evidence="5" id="KW-1185">Reference proteome</keyword>
<dbReference type="PANTHER" id="PTHR11544">
    <property type="entry name" value="COLD SHOCK DOMAIN CONTAINING PROTEINS"/>
    <property type="match status" value="1"/>
</dbReference>
<organism evidence="4 5">
    <name type="scientific">Bradymonas sediminis</name>
    <dbReference type="NCBI Taxonomy" id="1548548"/>
    <lineage>
        <taxon>Bacteria</taxon>
        <taxon>Deltaproteobacteria</taxon>
        <taxon>Bradymonadales</taxon>
        <taxon>Bradymonadaceae</taxon>
        <taxon>Bradymonas</taxon>
    </lineage>
</organism>
<evidence type="ECO:0000256" key="3">
    <source>
        <dbReference type="RuleBase" id="RU000408"/>
    </source>
</evidence>
<dbReference type="Proteomes" id="UP000249799">
    <property type="component" value="Chromosome"/>
</dbReference>
<dbReference type="Pfam" id="PF00313">
    <property type="entry name" value="CSD"/>
    <property type="match status" value="1"/>
</dbReference>
<dbReference type="KEGG" id="bsed:DN745_13630"/>
<comment type="subcellular location">
    <subcellularLocation>
        <location evidence="1 3">Cytoplasm</location>
    </subcellularLocation>
</comment>
<proteinExistence type="predicted"/>
<dbReference type="AlphaFoldDB" id="A0A2Z4FRX0"/>
<dbReference type="Gene3D" id="2.40.50.140">
    <property type="entry name" value="Nucleic acid-binding proteins"/>
    <property type="match status" value="1"/>
</dbReference>
<dbReference type="SMART" id="SM00357">
    <property type="entry name" value="CSP"/>
    <property type="match status" value="1"/>
</dbReference>
<gene>
    <name evidence="4" type="ORF">DN745_13630</name>
</gene>
<protein>
    <submittedName>
        <fullName evidence="4">Cold-shock protein</fullName>
    </submittedName>
</protein>
<evidence type="ECO:0000256" key="2">
    <source>
        <dbReference type="ARBA" id="ARBA00022490"/>
    </source>
</evidence>
<dbReference type="PRINTS" id="PR00050">
    <property type="entry name" value="COLDSHOCK"/>
</dbReference>
<evidence type="ECO:0000313" key="4">
    <source>
        <dbReference type="EMBL" id="AWV91436.1"/>
    </source>
</evidence>
<dbReference type="CDD" id="cd04458">
    <property type="entry name" value="CSP_CDS"/>
    <property type="match status" value="1"/>
</dbReference>
<dbReference type="EMBL" id="CP030032">
    <property type="protein sequence ID" value="AWV91436.1"/>
    <property type="molecule type" value="Genomic_DNA"/>
</dbReference>
<dbReference type="InterPro" id="IPR050181">
    <property type="entry name" value="Cold_shock_domain"/>
</dbReference>
<accession>A0A2Z4FRX0</accession>
<dbReference type="RefSeq" id="WP_111337689.1">
    <property type="nucleotide sequence ID" value="NZ_CP030032.1"/>
</dbReference>
<dbReference type="OrthoDB" id="9800919at2"/>
<dbReference type="InterPro" id="IPR012156">
    <property type="entry name" value="Cold_shock_CspA"/>
</dbReference>
<dbReference type="InterPro" id="IPR012340">
    <property type="entry name" value="NA-bd_OB-fold"/>
</dbReference>
<evidence type="ECO:0000256" key="1">
    <source>
        <dbReference type="ARBA" id="ARBA00004496"/>
    </source>
</evidence>
<keyword evidence="2" id="KW-0963">Cytoplasm</keyword>